<feature type="transmembrane region" description="Helical" evidence="8">
    <location>
        <begin position="68"/>
        <end position="87"/>
    </location>
</feature>
<evidence type="ECO:0000256" key="3">
    <source>
        <dbReference type="ARBA" id="ARBA00009983"/>
    </source>
</evidence>
<keyword evidence="4" id="KW-1003">Cell membrane</keyword>
<feature type="transmembrane region" description="Helical" evidence="8">
    <location>
        <begin position="118"/>
        <end position="137"/>
    </location>
</feature>
<evidence type="ECO:0000259" key="9">
    <source>
        <dbReference type="Pfam" id="PF00884"/>
    </source>
</evidence>
<evidence type="ECO:0000256" key="5">
    <source>
        <dbReference type="ARBA" id="ARBA00022692"/>
    </source>
</evidence>
<evidence type="ECO:0000256" key="7">
    <source>
        <dbReference type="ARBA" id="ARBA00023136"/>
    </source>
</evidence>
<feature type="domain" description="Sulfatase N-terminal" evidence="9">
    <location>
        <begin position="247"/>
        <end position="533"/>
    </location>
</feature>
<reference evidence="10 11" key="1">
    <citation type="submission" date="2021-01" db="EMBL/GenBank/DDBJ databases">
        <title>Genome public.</title>
        <authorList>
            <person name="Liu C."/>
            <person name="Sun Q."/>
        </authorList>
    </citation>
    <scope>NUCLEOTIDE SEQUENCE [LARGE SCALE GENOMIC DNA]</scope>
    <source>
        <strain evidence="10 11">YIM B02515</strain>
    </source>
</reference>
<organism evidence="10 11">
    <name type="scientific">Clostridium rhizosphaerae</name>
    <dbReference type="NCBI Taxonomy" id="2803861"/>
    <lineage>
        <taxon>Bacteria</taxon>
        <taxon>Bacillati</taxon>
        <taxon>Bacillota</taxon>
        <taxon>Clostridia</taxon>
        <taxon>Eubacteriales</taxon>
        <taxon>Clostridiaceae</taxon>
        <taxon>Clostridium</taxon>
    </lineage>
</organism>
<comment type="caution">
    <text evidence="10">The sequence shown here is derived from an EMBL/GenBank/DDBJ whole genome shotgun (WGS) entry which is preliminary data.</text>
</comment>
<dbReference type="RefSeq" id="WP_202750810.1">
    <property type="nucleotide sequence ID" value="NZ_JAESWC010000018.1"/>
</dbReference>
<comment type="pathway">
    <text evidence="2">Cell wall biogenesis; lipoteichoic acid biosynthesis.</text>
</comment>
<feature type="transmembrane region" description="Helical" evidence="8">
    <location>
        <begin position="42"/>
        <end position="61"/>
    </location>
</feature>
<dbReference type="Pfam" id="PF00884">
    <property type="entry name" value="Sulfatase"/>
    <property type="match status" value="1"/>
</dbReference>
<keyword evidence="5 8" id="KW-0812">Transmembrane</keyword>
<keyword evidence="7 8" id="KW-0472">Membrane</keyword>
<evidence type="ECO:0000313" key="10">
    <source>
        <dbReference type="EMBL" id="MBL4938078.1"/>
    </source>
</evidence>
<evidence type="ECO:0000256" key="8">
    <source>
        <dbReference type="SAM" id="Phobius"/>
    </source>
</evidence>
<sequence length="620" mass="70874">MKKFNSFILHNVDIYLFFISLVIKILIFSRQIQSNYFSYKSILSPIIASTLILCSFLFLINKRKRIRFIMFLDLFLSFIIICDINYYRYFKDIPSISVVRNGLLLGDVKSSVGSLFKFSDLLFLADLAIFFIIKEFYNHISSKNQFLSMKFASFALVLSLGCVLNGYYINKLSIEQPRLLSTMFNRVYIANELGIVNAHGVDIYNEIKNDISKHTLLSKEKEADIKTFLETNTEQESTELKGEGKGKNLIMIQVEALQQFAINKTVNGQEITPNLNRWIKKSAYFNNFFYQVSGGGTSDAEFMTNNSIYPAPSGAAYYLYSDNEYNSLGTALKKEGYNTAAFHGYKSTFWNRDVMYKNEGIDNFYNERDFNIDSQVGLGLSDKSFLDQSLEKIKTMQKPYYSFLITLSSHFPYDDQKGYGNFYNGELSGTLVGDYINAIHYTDEALGSFLDNLDKEGILKDSIVVLYGDHNAIPDDKKEVLAKFEGVSSINDLQWAMLQKVPMFIHFPDDKHSGIYDTFGGEMDIYPTLANIFSIESKNMLGKDLFNATKGNVLFRNGSFTDGNIYYHAPSNTYYNIASGEKLAEDESLKSKKEDTLTQLEYSDDILKHNLLKKYIDDSN</sequence>
<keyword evidence="11" id="KW-1185">Reference proteome</keyword>
<feature type="transmembrane region" description="Helical" evidence="8">
    <location>
        <begin position="12"/>
        <end position="30"/>
    </location>
</feature>
<evidence type="ECO:0000256" key="1">
    <source>
        <dbReference type="ARBA" id="ARBA00004651"/>
    </source>
</evidence>
<accession>A0ABS1TJD0</accession>
<keyword evidence="6 8" id="KW-1133">Transmembrane helix</keyword>
<dbReference type="EMBL" id="JAESWC010000018">
    <property type="protein sequence ID" value="MBL4938078.1"/>
    <property type="molecule type" value="Genomic_DNA"/>
</dbReference>
<dbReference type="InterPro" id="IPR017850">
    <property type="entry name" value="Alkaline_phosphatase_core_sf"/>
</dbReference>
<comment type="similarity">
    <text evidence="3">Belongs to the LTA synthase family.</text>
</comment>
<proteinExistence type="inferred from homology"/>
<gene>
    <name evidence="10" type="ORF">JK636_20405</name>
</gene>
<dbReference type="InterPro" id="IPR000917">
    <property type="entry name" value="Sulfatase_N"/>
</dbReference>
<dbReference type="InterPro" id="IPR050448">
    <property type="entry name" value="OpgB/LTA_synthase_biosynth"/>
</dbReference>
<evidence type="ECO:0000313" key="11">
    <source>
        <dbReference type="Proteomes" id="UP000632377"/>
    </source>
</evidence>
<dbReference type="SUPFAM" id="SSF53649">
    <property type="entry name" value="Alkaline phosphatase-like"/>
    <property type="match status" value="1"/>
</dbReference>
<evidence type="ECO:0000256" key="2">
    <source>
        <dbReference type="ARBA" id="ARBA00004936"/>
    </source>
</evidence>
<dbReference type="InterPro" id="IPR012160">
    <property type="entry name" value="LtaS-like"/>
</dbReference>
<comment type="subcellular location">
    <subcellularLocation>
        <location evidence="1">Cell membrane</location>
        <topology evidence="1">Multi-pass membrane protein</topology>
    </subcellularLocation>
</comment>
<dbReference type="PIRSF" id="PIRSF005091">
    <property type="entry name" value="Mmb_sulf_HI1246"/>
    <property type="match status" value="1"/>
</dbReference>
<dbReference type="PANTHER" id="PTHR47371:SF3">
    <property type="entry name" value="PHOSPHOGLYCEROL TRANSFERASE I"/>
    <property type="match status" value="1"/>
</dbReference>
<dbReference type="CDD" id="cd16015">
    <property type="entry name" value="LTA_synthase"/>
    <property type="match status" value="1"/>
</dbReference>
<dbReference type="Gene3D" id="3.30.1120.170">
    <property type="match status" value="1"/>
</dbReference>
<dbReference type="Proteomes" id="UP000632377">
    <property type="component" value="Unassembled WGS sequence"/>
</dbReference>
<protein>
    <submittedName>
        <fullName evidence="10">LTA synthase family protein</fullName>
    </submittedName>
</protein>
<name>A0ABS1TJD0_9CLOT</name>
<dbReference type="PANTHER" id="PTHR47371">
    <property type="entry name" value="LIPOTEICHOIC ACID SYNTHASE"/>
    <property type="match status" value="1"/>
</dbReference>
<evidence type="ECO:0000256" key="4">
    <source>
        <dbReference type="ARBA" id="ARBA00022475"/>
    </source>
</evidence>
<dbReference type="Gene3D" id="3.40.720.10">
    <property type="entry name" value="Alkaline Phosphatase, subunit A"/>
    <property type="match status" value="1"/>
</dbReference>
<feature type="transmembrane region" description="Helical" evidence="8">
    <location>
        <begin position="149"/>
        <end position="169"/>
    </location>
</feature>
<evidence type="ECO:0000256" key="6">
    <source>
        <dbReference type="ARBA" id="ARBA00022989"/>
    </source>
</evidence>